<evidence type="ECO:0000313" key="2">
    <source>
        <dbReference type="EMBL" id="PND30061.1"/>
    </source>
</evidence>
<evidence type="ECO:0000313" key="1">
    <source>
        <dbReference type="EMBL" id="PND29598.1"/>
    </source>
</evidence>
<dbReference type="EMBL" id="POQS01000087">
    <property type="protein sequence ID" value="PND29598.1"/>
    <property type="molecule type" value="Genomic_DNA"/>
</dbReference>
<accession>A0A2N8K9C6</accession>
<dbReference type="EMBL" id="POQS01000012">
    <property type="protein sequence ID" value="PND30061.1"/>
    <property type="molecule type" value="Genomic_DNA"/>
</dbReference>
<evidence type="ECO:0000313" key="3">
    <source>
        <dbReference type="Proteomes" id="UP000235994"/>
    </source>
</evidence>
<name>A0A2N8K9C6_9BURK</name>
<keyword evidence="3" id="KW-1185">Reference proteome</keyword>
<dbReference type="AlphaFoldDB" id="A0A2N8K9C6"/>
<dbReference type="RefSeq" id="WP_102776131.1">
    <property type="nucleotide sequence ID" value="NZ_POQS01000012.1"/>
</dbReference>
<reference evidence="2 3" key="1">
    <citation type="submission" date="2018-01" db="EMBL/GenBank/DDBJ databases">
        <title>The draft genome of an aniline degradation strain ANB-1.</title>
        <authorList>
            <person name="Zhang L."/>
            <person name="Jiang J."/>
        </authorList>
    </citation>
    <scope>NUCLEOTIDE SEQUENCE [LARGE SCALE GENOMIC DNA]</scope>
    <source>
        <strain evidence="2 3">ANB-1</strain>
    </source>
</reference>
<gene>
    <name evidence="2" type="ORF">C1I89_31235</name>
    <name evidence="1" type="ORF">C1I89_33900</name>
</gene>
<comment type="caution">
    <text evidence="2">The sequence shown here is derived from an EMBL/GenBank/DDBJ whole genome shotgun (WGS) entry which is preliminary data.</text>
</comment>
<dbReference type="Proteomes" id="UP000235994">
    <property type="component" value="Unassembled WGS sequence"/>
</dbReference>
<protein>
    <submittedName>
        <fullName evidence="2">Uncharacterized protein</fullName>
    </submittedName>
</protein>
<sequence>MTHVASDCSVVYSCNESAISDSAGFWPNEFGWVQFDQATRFSTEEIGRLQLPTSTGRDARFVP</sequence>
<proteinExistence type="predicted"/>
<organism evidence="2 3">
    <name type="scientific">Achromobacter pulmonis</name>
    <dbReference type="NCBI Taxonomy" id="1389932"/>
    <lineage>
        <taxon>Bacteria</taxon>
        <taxon>Pseudomonadati</taxon>
        <taxon>Pseudomonadota</taxon>
        <taxon>Betaproteobacteria</taxon>
        <taxon>Burkholderiales</taxon>
        <taxon>Alcaligenaceae</taxon>
        <taxon>Achromobacter</taxon>
    </lineage>
</organism>